<evidence type="ECO:0000256" key="1">
    <source>
        <dbReference type="SAM" id="SignalP"/>
    </source>
</evidence>
<dbReference type="SUPFAM" id="SSF53474">
    <property type="entry name" value="alpha/beta-Hydrolases"/>
    <property type="match status" value="1"/>
</dbReference>
<protein>
    <recommendedName>
        <fullName evidence="2">AB hydrolase-1 domain-containing protein</fullName>
    </recommendedName>
</protein>
<dbReference type="InterPro" id="IPR000073">
    <property type="entry name" value="AB_hydrolase_1"/>
</dbReference>
<feature type="signal peptide" evidence="1">
    <location>
        <begin position="1"/>
        <end position="26"/>
    </location>
</feature>
<organism evidence="3 4">
    <name type="scientific">Exophiala bonariae</name>
    <dbReference type="NCBI Taxonomy" id="1690606"/>
    <lineage>
        <taxon>Eukaryota</taxon>
        <taxon>Fungi</taxon>
        <taxon>Dikarya</taxon>
        <taxon>Ascomycota</taxon>
        <taxon>Pezizomycotina</taxon>
        <taxon>Eurotiomycetes</taxon>
        <taxon>Chaetothyriomycetidae</taxon>
        <taxon>Chaetothyriales</taxon>
        <taxon>Herpotrichiellaceae</taxon>
        <taxon>Exophiala</taxon>
    </lineage>
</organism>
<gene>
    <name evidence="3" type="ORF">LTR84_001625</name>
</gene>
<dbReference type="GeneID" id="89969845"/>
<dbReference type="InterPro" id="IPR029058">
    <property type="entry name" value="AB_hydrolase_fold"/>
</dbReference>
<dbReference type="EMBL" id="JAVRRD010000010">
    <property type="protein sequence ID" value="KAK5054733.1"/>
    <property type="molecule type" value="Genomic_DNA"/>
</dbReference>
<proteinExistence type="predicted"/>
<dbReference type="AlphaFoldDB" id="A0AAV9NFM3"/>
<dbReference type="Pfam" id="PF12697">
    <property type="entry name" value="Abhydrolase_6"/>
    <property type="match status" value="1"/>
</dbReference>
<evidence type="ECO:0000313" key="3">
    <source>
        <dbReference type="EMBL" id="KAK5054733.1"/>
    </source>
</evidence>
<feature type="domain" description="AB hydrolase-1" evidence="2">
    <location>
        <begin position="118"/>
        <end position="382"/>
    </location>
</feature>
<keyword evidence="1" id="KW-0732">Signal</keyword>
<reference evidence="3 4" key="1">
    <citation type="submission" date="2023-08" db="EMBL/GenBank/DDBJ databases">
        <title>Black Yeasts Isolated from many extreme environments.</title>
        <authorList>
            <person name="Coleine C."/>
            <person name="Stajich J.E."/>
            <person name="Selbmann L."/>
        </authorList>
    </citation>
    <scope>NUCLEOTIDE SEQUENCE [LARGE SCALE GENOMIC DNA]</scope>
    <source>
        <strain evidence="3 4">CCFEE 5792</strain>
    </source>
</reference>
<dbReference type="Proteomes" id="UP001358417">
    <property type="component" value="Unassembled WGS sequence"/>
</dbReference>
<feature type="chain" id="PRO_5043328652" description="AB hydrolase-1 domain-containing protein" evidence="1">
    <location>
        <begin position="27"/>
        <end position="402"/>
    </location>
</feature>
<evidence type="ECO:0000313" key="4">
    <source>
        <dbReference type="Proteomes" id="UP001358417"/>
    </source>
</evidence>
<evidence type="ECO:0000259" key="2">
    <source>
        <dbReference type="Pfam" id="PF12697"/>
    </source>
</evidence>
<dbReference type="Gene3D" id="3.40.50.1820">
    <property type="entry name" value="alpha/beta hydrolase"/>
    <property type="match status" value="1"/>
</dbReference>
<sequence>MGLSSLTRAVAAIAAVALTITTSVNAIPTWPDSSSSTNRNFQCQNLTIPVTISARNAIFDVATPETNIEVTNFILNLAQQGHNYSHTILKEYADVSGDYTLAATYCAPLNGNSKTLQILTHGVGFDRSYWDIPLNDFNYSYVASAVGEHGFSTLSWDRLGIGASTHGEPVNEIQATLEIAALKELTRLARAQQIPGLALPSFEKYVHVGHSFGSIQSFELARESPDLSDGLILTGFGLNGSFLPFFQFGGNWVSATSIPALASQYAAGYFGAGNPSAVQTNFFSPGQFSASALDLAAGALGQPVTVGELLTIASAIGGVSQFSGPVLVITGERDLPFCGGDCLATGDPAVASIPAGVAAFVPSSRSYETFIVPKAGHGLNFEYSAQTTYQHIARFLEANGFA</sequence>
<dbReference type="RefSeq" id="XP_064707506.1">
    <property type="nucleotide sequence ID" value="XM_064845248.1"/>
</dbReference>
<comment type="caution">
    <text evidence="3">The sequence shown here is derived from an EMBL/GenBank/DDBJ whole genome shotgun (WGS) entry which is preliminary data.</text>
</comment>
<name>A0AAV9NFM3_9EURO</name>
<accession>A0AAV9NFM3</accession>
<keyword evidence="4" id="KW-1185">Reference proteome</keyword>